<evidence type="ECO:0000313" key="5">
    <source>
        <dbReference type="Proteomes" id="UP000199167"/>
    </source>
</evidence>
<evidence type="ECO:0000256" key="2">
    <source>
        <dbReference type="SAM" id="SignalP"/>
    </source>
</evidence>
<dbReference type="Pfam" id="PF07589">
    <property type="entry name" value="PEP-CTERM"/>
    <property type="match status" value="1"/>
</dbReference>
<evidence type="ECO:0000259" key="3">
    <source>
        <dbReference type="Pfam" id="PF07589"/>
    </source>
</evidence>
<organism evidence="4 5">
    <name type="scientific">Cognatiyoonia koreensis</name>
    <dbReference type="NCBI Taxonomy" id="364200"/>
    <lineage>
        <taxon>Bacteria</taxon>
        <taxon>Pseudomonadati</taxon>
        <taxon>Pseudomonadota</taxon>
        <taxon>Alphaproteobacteria</taxon>
        <taxon>Rhodobacterales</taxon>
        <taxon>Paracoccaceae</taxon>
        <taxon>Cognatiyoonia</taxon>
    </lineage>
</organism>
<keyword evidence="1" id="KW-0472">Membrane</keyword>
<keyword evidence="2" id="KW-0732">Signal</keyword>
<feature type="transmembrane region" description="Helical" evidence="1">
    <location>
        <begin position="209"/>
        <end position="228"/>
    </location>
</feature>
<keyword evidence="5" id="KW-1185">Reference proteome</keyword>
<keyword evidence="1" id="KW-1133">Transmembrane helix</keyword>
<dbReference type="Proteomes" id="UP000199167">
    <property type="component" value="Unassembled WGS sequence"/>
</dbReference>
<feature type="domain" description="Ice-binding protein C-terminal" evidence="3">
    <location>
        <begin position="208"/>
        <end position="232"/>
    </location>
</feature>
<dbReference type="InterPro" id="IPR022472">
    <property type="entry name" value="VPLPA-CTERM"/>
</dbReference>
<evidence type="ECO:0000313" key="4">
    <source>
        <dbReference type="EMBL" id="SEW23553.1"/>
    </source>
</evidence>
<protein>
    <submittedName>
        <fullName evidence="4">VPLPA-CTERM protein sorting domain-containing protein</fullName>
    </submittedName>
</protein>
<proteinExistence type="predicted"/>
<name>A0A1I0Q961_9RHOB</name>
<dbReference type="EMBL" id="FOIZ01000001">
    <property type="protein sequence ID" value="SEW23553.1"/>
    <property type="molecule type" value="Genomic_DNA"/>
</dbReference>
<dbReference type="AlphaFoldDB" id="A0A1I0Q961"/>
<accession>A0A1I0Q961</accession>
<gene>
    <name evidence="4" type="ORF">SAMN04488515_1759</name>
</gene>
<feature type="chain" id="PRO_5011709675" evidence="2">
    <location>
        <begin position="23"/>
        <end position="235"/>
    </location>
</feature>
<dbReference type="InterPro" id="IPR013424">
    <property type="entry name" value="Ice-binding_C"/>
</dbReference>
<dbReference type="NCBIfam" id="TIGR03370">
    <property type="entry name" value="VPLPA-CTERM"/>
    <property type="match status" value="1"/>
</dbReference>
<feature type="signal peptide" evidence="2">
    <location>
        <begin position="1"/>
        <end position="22"/>
    </location>
</feature>
<keyword evidence="1" id="KW-0812">Transmembrane</keyword>
<evidence type="ECO:0000256" key="1">
    <source>
        <dbReference type="SAM" id="Phobius"/>
    </source>
</evidence>
<sequence>MLIKTMMAGAIALAATATTSTAATFDFVSIANAYDGLADSGNSRHEAEFDTLNAFNSSLFTVDGITISDMTAGYTSGNYAEAFFDKTDGSGPAGLGVCHTVTPQDASGCSTAGGTGTDAGDDNVTMGESVVIVFDQAVSVMDLVFYNGTHKLLNGAVEINGLNINVAGGVLTAADYLNINANSLFAPNQVSFANNGSEFYVGRIDVTAVPLPASALLLLMGLGGLGAMKRRRKAA</sequence>
<dbReference type="RefSeq" id="WP_089992850.1">
    <property type="nucleotide sequence ID" value="NZ_FOIZ01000001.1"/>
</dbReference>
<reference evidence="4 5" key="1">
    <citation type="submission" date="2016-10" db="EMBL/GenBank/DDBJ databases">
        <authorList>
            <person name="de Groot N.N."/>
        </authorList>
    </citation>
    <scope>NUCLEOTIDE SEQUENCE [LARGE SCALE GENOMIC DNA]</scope>
    <source>
        <strain evidence="4 5">DSM 17925</strain>
    </source>
</reference>